<keyword evidence="1" id="KW-0175">Coiled coil</keyword>
<dbReference type="Proteomes" id="UP001189429">
    <property type="component" value="Unassembled WGS sequence"/>
</dbReference>
<feature type="chain" id="PRO_5045592880" evidence="3">
    <location>
        <begin position="17"/>
        <end position="250"/>
    </location>
</feature>
<name>A0ABN9SVZ3_9DINO</name>
<dbReference type="EMBL" id="CAUYUJ010013703">
    <property type="protein sequence ID" value="CAK0836639.1"/>
    <property type="molecule type" value="Genomic_DNA"/>
</dbReference>
<keyword evidence="5" id="KW-1185">Reference proteome</keyword>
<comment type="caution">
    <text evidence="4">The sequence shown here is derived from an EMBL/GenBank/DDBJ whole genome shotgun (WGS) entry which is preliminary data.</text>
</comment>
<gene>
    <name evidence="4" type="ORF">PCOR1329_LOCUS33074</name>
</gene>
<keyword evidence="3" id="KW-0732">Signal</keyword>
<reference evidence="4" key="1">
    <citation type="submission" date="2023-10" db="EMBL/GenBank/DDBJ databases">
        <authorList>
            <person name="Chen Y."/>
            <person name="Shah S."/>
            <person name="Dougan E. K."/>
            <person name="Thang M."/>
            <person name="Chan C."/>
        </authorList>
    </citation>
    <scope>NUCLEOTIDE SEQUENCE [LARGE SCALE GENOMIC DNA]</scope>
</reference>
<evidence type="ECO:0000313" key="5">
    <source>
        <dbReference type="Proteomes" id="UP001189429"/>
    </source>
</evidence>
<evidence type="ECO:0000313" key="4">
    <source>
        <dbReference type="EMBL" id="CAK0836639.1"/>
    </source>
</evidence>
<evidence type="ECO:0000256" key="3">
    <source>
        <dbReference type="SAM" id="SignalP"/>
    </source>
</evidence>
<proteinExistence type="predicted"/>
<evidence type="ECO:0000256" key="2">
    <source>
        <dbReference type="SAM" id="MobiDB-lite"/>
    </source>
</evidence>
<feature type="coiled-coil region" evidence="1">
    <location>
        <begin position="59"/>
        <end position="128"/>
    </location>
</feature>
<evidence type="ECO:0000256" key="1">
    <source>
        <dbReference type="SAM" id="Coils"/>
    </source>
</evidence>
<sequence length="250" mass="26594">MRRRALALLLVAYCRAAELAVLADVADSFLEQSGQREMLATSGDAALDGSRSSNDSSRAQELEMEVARLKESIAREISLTEAARRERSSATRRLSAANASLASAEEELRKAREDAEEAGSRLREACELSPVLCRLSEPPQALLAAAAGLVGVGALGASRRPRPPRGPRRLRGRRAAGRGLRAAAAARGQRASAGRPALRRGACEPPVRRGAACWLRTVAVGAALRRAEVGRRPGGPWRRCPRVPEIAAVG</sequence>
<protein>
    <submittedName>
        <fullName evidence="4">Uncharacterized protein</fullName>
    </submittedName>
</protein>
<feature type="signal peptide" evidence="3">
    <location>
        <begin position="1"/>
        <end position="16"/>
    </location>
</feature>
<organism evidence="4 5">
    <name type="scientific">Prorocentrum cordatum</name>
    <dbReference type="NCBI Taxonomy" id="2364126"/>
    <lineage>
        <taxon>Eukaryota</taxon>
        <taxon>Sar</taxon>
        <taxon>Alveolata</taxon>
        <taxon>Dinophyceae</taxon>
        <taxon>Prorocentrales</taxon>
        <taxon>Prorocentraceae</taxon>
        <taxon>Prorocentrum</taxon>
    </lineage>
</organism>
<feature type="region of interest" description="Disordered" evidence="2">
    <location>
        <begin position="156"/>
        <end position="177"/>
    </location>
</feature>
<accession>A0ABN9SVZ3</accession>
<feature type="compositionally biased region" description="Basic residues" evidence="2">
    <location>
        <begin position="159"/>
        <end position="176"/>
    </location>
</feature>